<dbReference type="InterPro" id="IPR024989">
    <property type="entry name" value="MFS_assoc_dom"/>
</dbReference>
<evidence type="ECO:0000259" key="7">
    <source>
        <dbReference type="Pfam" id="PF12832"/>
    </source>
</evidence>
<dbReference type="Pfam" id="PF12832">
    <property type="entry name" value="MFS_1_like"/>
    <property type="match status" value="1"/>
</dbReference>
<organism evidence="8 9">
    <name type="scientific">Pseudo-nitzschia multistriata</name>
    <dbReference type="NCBI Taxonomy" id="183589"/>
    <lineage>
        <taxon>Eukaryota</taxon>
        <taxon>Sar</taxon>
        <taxon>Stramenopiles</taxon>
        <taxon>Ochrophyta</taxon>
        <taxon>Bacillariophyta</taxon>
        <taxon>Bacillariophyceae</taxon>
        <taxon>Bacillariophycidae</taxon>
        <taxon>Bacillariales</taxon>
        <taxon>Bacillariaceae</taxon>
        <taxon>Pseudo-nitzschia</taxon>
    </lineage>
</organism>
<keyword evidence="9" id="KW-1185">Reference proteome</keyword>
<dbReference type="EMBL" id="CAACVS010000122">
    <property type="protein sequence ID" value="VEU37343.1"/>
    <property type="molecule type" value="Genomic_DNA"/>
</dbReference>
<dbReference type="PANTHER" id="PTHR16172">
    <property type="entry name" value="MAJOR FACILITATOR SUPERFAMILY DOMAIN-CONTAINING PROTEIN 6-LIKE"/>
    <property type="match status" value="1"/>
</dbReference>
<dbReference type="OrthoDB" id="515887at2759"/>
<protein>
    <recommendedName>
        <fullName evidence="7">Major facilitator superfamily associated domain-containing protein</fullName>
    </recommendedName>
</protein>
<feature type="compositionally biased region" description="Basic residues" evidence="6">
    <location>
        <begin position="107"/>
        <end position="119"/>
    </location>
</feature>
<dbReference type="GO" id="GO:0016020">
    <property type="term" value="C:membrane"/>
    <property type="evidence" value="ECO:0007669"/>
    <property type="project" value="UniProtKB-SubCell"/>
</dbReference>
<evidence type="ECO:0000256" key="4">
    <source>
        <dbReference type="ARBA" id="ARBA00022989"/>
    </source>
</evidence>
<dbReference type="PANTHER" id="PTHR16172:SF41">
    <property type="entry name" value="MAJOR FACILITATOR SUPERFAMILY DOMAIN-CONTAINING PROTEIN 6-LIKE"/>
    <property type="match status" value="1"/>
</dbReference>
<dbReference type="Proteomes" id="UP000291116">
    <property type="component" value="Unassembled WGS sequence"/>
</dbReference>
<feature type="domain" description="Major facilitator superfamily associated" evidence="7">
    <location>
        <begin position="6"/>
        <end position="70"/>
    </location>
</feature>
<evidence type="ECO:0000256" key="1">
    <source>
        <dbReference type="ARBA" id="ARBA00004141"/>
    </source>
</evidence>
<keyword evidence="4" id="KW-1133">Transmembrane helix</keyword>
<comment type="subcellular location">
    <subcellularLocation>
        <location evidence="1">Membrane</location>
        <topology evidence="1">Multi-pass membrane protein</topology>
    </subcellularLocation>
</comment>
<proteinExistence type="inferred from homology"/>
<keyword evidence="5" id="KW-0472">Membrane</keyword>
<evidence type="ECO:0000256" key="5">
    <source>
        <dbReference type="ARBA" id="ARBA00023136"/>
    </source>
</evidence>
<evidence type="ECO:0000256" key="2">
    <source>
        <dbReference type="ARBA" id="ARBA00005241"/>
    </source>
</evidence>
<gene>
    <name evidence="8" type="ORF">PSNMU_V1.4_AUG-EV-PASAV3_0041410</name>
</gene>
<comment type="similarity">
    <text evidence="2">Belongs to the major facilitator superfamily. MFSD6 family.</text>
</comment>
<dbReference type="SUPFAM" id="SSF103473">
    <property type="entry name" value="MFS general substrate transporter"/>
    <property type="match status" value="1"/>
</dbReference>
<name>A0A448Z5N9_9STRA</name>
<evidence type="ECO:0000313" key="9">
    <source>
        <dbReference type="Proteomes" id="UP000291116"/>
    </source>
</evidence>
<accession>A0A448Z5N9</accession>
<evidence type="ECO:0000256" key="3">
    <source>
        <dbReference type="ARBA" id="ARBA00022692"/>
    </source>
</evidence>
<reference evidence="8 9" key="1">
    <citation type="submission" date="2019-01" db="EMBL/GenBank/DDBJ databases">
        <authorList>
            <person name="Ferrante I. M."/>
        </authorList>
    </citation>
    <scope>NUCLEOTIDE SEQUENCE [LARGE SCALE GENOMIC DNA]</scope>
    <source>
        <strain evidence="8 9">B856</strain>
    </source>
</reference>
<feature type="region of interest" description="Disordered" evidence="6">
    <location>
        <begin position="100"/>
        <end position="119"/>
    </location>
</feature>
<dbReference type="Gene3D" id="1.20.1250.20">
    <property type="entry name" value="MFS general substrate transporter like domains"/>
    <property type="match status" value="1"/>
</dbReference>
<evidence type="ECO:0000313" key="8">
    <source>
        <dbReference type="EMBL" id="VEU37343.1"/>
    </source>
</evidence>
<keyword evidence="3" id="KW-0812">Transmembrane</keyword>
<evidence type="ECO:0000256" key="6">
    <source>
        <dbReference type="SAM" id="MobiDB-lite"/>
    </source>
</evidence>
<dbReference type="InterPro" id="IPR036259">
    <property type="entry name" value="MFS_trans_sf"/>
</dbReference>
<dbReference type="AlphaFoldDB" id="A0A448Z5N9"/>
<sequence length="119" mass="13172">MKHPGYVYLIDLIRGATYGIFWSSSTIFASQIGPPSLRATILLLLNGIYNGIGRSTGGFLGGKFQGVFGIDNLYLWCSRINFTLAIALAILCYRNQKQGSDCTDHRMHGKNTMHAKKVE</sequence>
<dbReference type="InterPro" id="IPR051717">
    <property type="entry name" value="MFS_MFSD6"/>
</dbReference>